<dbReference type="InterPro" id="IPR036259">
    <property type="entry name" value="MFS_trans_sf"/>
</dbReference>
<dbReference type="Pfam" id="PF05977">
    <property type="entry name" value="MFS_3"/>
    <property type="match status" value="1"/>
</dbReference>
<evidence type="ECO:0000256" key="5">
    <source>
        <dbReference type="ARBA" id="ARBA00022989"/>
    </source>
</evidence>
<comment type="caution">
    <text evidence="9">The sequence shown here is derived from an EMBL/GenBank/DDBJ whole genome shotgun (WGS) entry which is preliminary data.</text>
</comment>
<dbReference type="InterPro" id="IPR010290">
    <property type="entry name" value="TM_effector"/>
</dbReference>
<feature type="transmembrane region" description="Helical" evidence="7">
    <location>
        <begin position="228"/>
        <end position="255"/>
    </location>
</feature>
<evidence type="ECO:0000256" key="3">
    <source>
        <dbReference type="ARBA" id="ARBA00022475"/>
    </source>
</evidence>
<keyword evidence="10" id="KW-1185">Reference proteome</keyword>
<feature type="transmembrane region" description="Helical" evidence="7">
    <location>
        <begin position="176"/>
        <end position="195"/>
    </location>
</feature>
<organism evidence="9 10">
    <name type="scientific">Pseudaeromonas paramecii</name>
    <dbReference type="NCBI Taxonomy" id="2138166"/>
    <lineage>
        <taxon>Bacteria</taxon>
        <taxon>Pseudomonadati</taxon>
        <taxon>Pseudomonadota</taxon>
        <taxon>Gammaproteobacteria</taxon>
        <taxon>Aeromonadales</taxon>
        <taxon>Aeromonadaceae</taxon>
        <taxon>Pseudaeromonas</taxon>
    </lineage>
</organism>
<feature type="transmembrane region" description="Helical" evidence="7">
    <location>
        <begin position="83"/>
        <end position="104"/>
    </location>
</feature>
<protein>
    <recommendedName>
        <fullName evidence="8">Major facilitator superfamily (MFS) profile domain-containing protein</fullName>
    </recommendedName>
</protein>
<comment type="subcellular location">
    <subcellularLocation>
        <location evidence="1">Cell membrane</location>
        <topology evidence="1">Multi-pass membrane protein</topology>
    </subcellularLocation>
</comment>
<dbReference type="CDD" id="cd06173">
    <property type="entry name" value="MFS_MefA_like"/>
    <property type="match status" value="1"/>
</dbReference>
<feature type="domain" description="Major facilitator superfamily (MFS) profile" evidence="8">
    <location>
        <begin position="1"/>
        <end position="284"/>
    </location>
</feature>
<evidence type="ECO:0000313" key="9">
    <source>
        <dbReference type="EMBL" id="GAA4504450.1"/>
    </source>
</evidence>
<dbReference type="PROSITE" id="PS50850">
    <property type="entry name" value="MFS"/>
    <property type="match status" value="1"/>
</dbReference>
<keyword evidence="5 7" id="KW-1133">Transmembrane helix</keyword>
<keyword evidence="2" id="KW-0813">Transport</keyword>
<dbReference type="PANTHER" id="PTHR23513:SF11">
    <property type="entry name" value="STAPHYLOFERRIN A TRANSPORTER"/>
    <property type="match status" value="1"/>
</dbReference>
<evidence type="ECO:0000256" key="2">
    <source>
        <dbReference type="ARBA" id="ARBA00022448"/>
    </source>
</evidence>
<sequence>MLAMGAVFRSLRTRNYRIWAAGALVSNIGTWMQRAAQDWLVLTQLTEQNAAAVGMVMALQFGPQLLLLPWTGLVADRLPLRKVLLWTQTISGLLALGLGILTLGGWVQLWQVYLFAALLGCSAAFDAPARQIFVAELVSEAELPNAVSLNATSFNLARLVGPAVAGLVIATLGTGWAFVVNGLSFVAVLAALLCLRTADLHLQPRAGRRPGALLEGLRLVWQRPDLRAMAIMLFLLGTFGLNFPIFISTMAVQAFHADAKGYGLLSSIMAVGTVSGALLAAGRQ</sequence>
<evidence type="ECO:0000256" key="7">
    <source>
        <dbReference type="SAM" id="Phobius"/>
    </source>
</evidence>
<dbReference type="SUPFAM" id="SSF103473">
    <property type="entry name" value="MFS general substrate transporter"/>
    <property type="match status" value="1"/>
</dbReference>
<evidence type="ECO:0000256" key="1">
    <source>
        <dbReference type="ARBA" id="ARBA00004651"/>
    </source>
</evidence>
<evidence type="ECO:0000259" key="8">
    <source>
        <dbReference type="PROSITE" id="PS50850"/>
    </source>
</evidence>
<feature type="transmembrane region" description="Helical" evidence="7">
    <location>
        <begin position="110"/>
        <end position="129"/>
    </location>
</feature>
<dbReference type="Gene3D" id="1.20.1250.20">
    <property type="entry name" value="MFS general substrate transporter like domains"/>
    <property type="match status" value="1"/>
</dbReference>
<feature type="transmembrane region" description="Helical" evidence="7">
    <location>
        <begin position="261"/>
        <end position="281"/>
    </location>
</feature>
<dbReference type="Proteomes" id="UP001501321">
    <property type="component" value="Unassembled WGS sequence"/>
</dbReference>
<proteinExistence type="predicted"/>
<feature type="transmembrane region" description="Helical" evidence="7">
    <location>
        <begin position="51"/>
        <end position="71"/>
    </location>
</feature>
<dbReference type="EMBL" id="BAABFC010000029">
    <property type="protein sequence ID" value="GAA4504450.1"/>
    <property type="molecule type" value="Genomic_DNA"/>
</dbReference>
<evidence type="ECO:0000313" key="10">
    <source>
        <dbReference type="Proteomes" id="UP001501321"/>
    </source>
</evidence>
<dbReference type="PANTHER" id="PTHR23513">
    <property type="entry name" value="INTEGRAL MEMBRANE EFFLUX PROTEIN-RELATED"/>
    <property type="match status" value="1"/>
</dbReference>
<name>A0ABP8QL57_9GAMM</name>
<reference evidence="10" key="1">
    <citation type="journal article" date="2019" name="Int. J. Syst. Evol. Microbiol.">
        <title>The Global Catalogue of Microorganisms (GCM) 10K type strain sequencing project: providing services to taxonomists for standard genome sequencing and annotation.</title>
        <authorList>
            <consortium name="The Broad Institute Genomics Platform"/>
            <consortium name="The Broad Institute Genome Sequencing Center for Infectious Disease"/>
            <person name="Wu L."/>
            <person name="Ma J."/>
        </authorList>
    </citation>
    <scope>NUCLEOTIDE SEQUENCE [LARGE SCALE GENOMIC DNA]</scope>
    <source>
        <strain evidence="10">JCM 32226</strain>
    </source>
</reference>
<keyword evidence="4 7" id="KW-0812">Transmembrane</keyword>
<evidence type="ECO:0000256" key="4">
    <source>
        <dbReference type="ARBA" id="ARBA00022692"/>
    </source>
</evidence>
<keyword evidence="6 7" id="KW-0472">Membrane</keyword>
<keyword evidence="3" id="KW-1003">Cell membrane</keyword>
<evidence type="ECO:0000256" key="6">
    <source>
        <dbReference type="ARBA" id="ARBA00023136"/>
    </source>
</evidence>
<dbReference type="InterPro" id="IPR020846">
    <property type="entry name" value="MFS_dom"/>
</dbReference>
<gene>
    <name evidence="9" type="ORF">GCM10023095_32450</name>
</gene>
<accession>A0ABP8QL57</accession>